<feature type="transmembrane region" description="Helical" evidence="6">
    <location>
        <begin position="78"/>
        <end position="99"/>
    </location>
</feature>
<feature type="transmembrane region" description="Helical" evidence="6">
    <location>
        <begin position="105"/>
        <end position="127"/>
    </location>
</feature>
<reference evidence="8" key="1">
    <citation type="submission" date="2024-05" db="EMBL/GenBank/DDBJ databases">
        <authorList>
            <person name="Yang L."/>
            <person name="Pan L."/>
        </authorList>
    </citation>
    <scope>NUCLEOTIDE SEQUENCE</scope>
    <source>
        <strain evidence="8">FCG-7</strain>
    </source>
</reference>
<evidence type="ECO:0000259" key="7">
    <source>
        <dbReference type="Pfam" id="PF00892"/>
    </source>
</evidence>
<dbReference type="SUPFAM" id="SSF103481">
    <property type="entry name" value="Multidrug resistance efflux transporter EmrE"/>
    <property type="match status" value="2"/>
</dbReference>
<keyword evidence="2" id="KW-1003">Cell membrane</keyword>
<evidence type="ECO:0000256" key="3">
    <source>
        <dbReference type="ARBA" id="ARBA00022692"/>
    </source>
</evidence>
<feature type="transmembrane region" description="Helical" evidence="6">
    <location>
        <begin position="279"/>
        <end position="296"/>
    </location>
</feature>
<sequence length="299" mass="32021">MFKHITSRFSPYQIGVALAFLASTGFAAKAIFAKLAYRYGVDAVTLVTLRMILAGSALQLIRFYRAAPAEPLSRAQKWGIVGLGILGYYLSSILDFIGLETVSASLERLILCLYPTFTIVFGAVLLGQSISKRVLLAMPLTYLGIALVLLPDLAHARSDWIGILFVLASTLSFALYMTLSPKLITQVGSMRFTELGLTVSSLAMLLHFVLTRPIGTLVQTPEVWAYAGLIAVFSTILPVYATTAAMQRIGGGRTALIGSFGPVLTIIFSVSILGETLGALQWLGAAIVLAGVWIVGKKG</sequence>
<evidence type="ECO:0000256" key="4">
    <source>
        <dbReference type="ARBA" id="ARBA00022989"/>
    </source>
</evidence>
<feature type="transmembrane region" description="Helical" evidence="6">
    <location>
        <begin position="37"/>
        <end position="58"/>
    </location>
</feature>
<feature type="transmembrane region" description="Helical" evidence="6">
    <location>
        <begin position="254"/>
        <end position="273"/>
    </location>
</feature>
<feature type="transmembrane region" description="Helical" evidence="6">
    <location>
        <begin position="134"/>
        <end position="154"/>
    </location>
</feature>
<feature type="domain" description="EamA" evidence="7">
    <location>
        <begin position="14"/>
        <end position="149"/>
    </location>
</feature>
<name>A0AAU7F6J7_9NEIS</name>
<dbReference type="EMBL" id="CP157355">
    <property type="protein sequence ID" value="XBL99234.1"/>
    <property type="molecule type" value="Genomic_DNA"/>
</dbReference>
<evidence type="ECO:0000256" key="2">
    <source>
        <dbReference type="ARBA" id="ARBA00022475"/>
    </source>
</evidence>
<dbReference type="Gene3D" id="1.10.3730.20">
    <property type="match status" value="1"/>
</dbReference>
<evidence type="ECO:0000256" key="6">
    <source>
        <dbReference type="SAM" id="Phobius"/>
    </source>
</evidence>
<evidence type="ECO:0000313" key="8">
    <source>
        <dbReference type="EMBL" id="XBL99234.1"/>
    </source>
</evidence>
<dbReference type="GO" id="GO:0005886">
    <property type="term" value="C:plasma membrane"/>
    <property type="evidence" value="ECO:0007669"/>
    <property type="project" value="UniProtKB-SubCell"/>
</dbReference>
<dbReference type="PANTHER" id="PTHR32322">
    <property type="entry name" value="INNER MEMBRANE TRANSPORTER"/>
    <property type="match status" value="1"/>
</dbReference>
<comment type="subcellular location">
    <subcellularLocation>
        <location evidence="1">Cell membrane</location>
        <topology evidence="1">Multi-pass membrane protein</topology>
    </subcellularLocation>
</comment>
<proteinExistence type="predicted"/>
<dbReference type="Pfam" id="PF00892">
    <property type="entry name" value="EamA"/>
    <property type="match status" value="2"/>
</dbReference>
<protein>
    <submittedName>
        <fullName evidence="8">DMT family transporter</fullName>
    </submittedName>
</protein>
<feature type="transmembrane region" description="Helical" evidence="6">
    <location>
        <begin position="223"/>
        <end position="242"/>
    </location>
</feature>
<organism evidence="8">
    <name type="scientific">Chitinibacter mangrovi</name>
    <dbReference type="NCBI Taxonomy" id="3153927"/>
    <lineage>
        <taxon>Bacteria</taxon>
        <taxon>Pseudomonadati</taxon>
        <taxon>Pseudomonadota</taxon>
        <taxon>Betaproteobacteria</taxon>
        <taxon>Neisseriales</taxon>
        <taxon>Chitinibacteraceae</taxon>
        <taxon>Chitinibacter</taxon>
    </lineage>
</organism>
<keyword evidence="4 6" id="KW-1133">Transmembrane helix</keyword>
<feature type="transmembrane region" description="Helical" evidence="6">
    <location>
        <begin position="191"/>
        <end position="211"/>
    </location>
</feature>
<feature type="domain" description="EamA" evidence="7">
    <location>
        <begin position="160"/>
        <end position="295"/>
    </location>
</feature>
<keyword evidence="5 6" id="KW-0472">Membrane</keyword>
<feature type="transmembrane region" description="Helical" evidence="6">
    <location>
        <begin position="160"/>
        <end position="179"/>
    </location>
</feature>
<evidence type="ECO:0000256" key="1">
    <source>
        <dbReference type="ARBA" id="ARBA00004651"/>
    </source>
</evidence>
<gene>
    <name evidence="8" type="ORF">ABHF33_09090</name>
</gene>
<dbReference type="KEGG" id="cmav:ABHF33_09090"/>
<dbReference type="RefSeq" id="WP_348943668.1">
    <property type="nucleotide sequence ID" value="NZ_CP157355.1"/>
</dbReference>
<dbReference type="InterPro" id="IPR050638">
    <property type="entry name" value="AA-Vitamin_Transporters"/>
</dbReference>
<dbReference type="AlphaFoldDB" id="A0AAU7F6J7"/>
<evidence type="ECO:0000256" key="5">
    <source>
        <dbReference type="ARBA" id="ARBA00023136"/>
    </source>
</evidence>
<dbReference type="InterPro" id="IPR000620">
    <property type="entry name" value="EamA_dom"/>
</dbReference>
<keyword evidence="3 6" id="KW-0812">Transmembrane</keyword>
<dbReference type="InterPro" id="IPR037185">
    <property type="entry name" value="EmrE-like"/>
</dbReference>
<accession>A0AAU7F6J7</accession>
<dbReference type="PANTHER" id="PTHR32322:SF18">
    <property type="entry name" value="S-ADENOSYLMETHIONINE_S-ADENOSYLHOMOCYSTEINE TRANSPORTER"/>
    <property type="match status" value="1"/>
</dbReference>